<reference evidence="5 6" key="1">
    <citation type="submission" date="2019-01" db="EMBL/GenBank/DDBJ databases">
        <title>Comparative genomic analysis identifies haemin-independent Haemophilus haemolyticus: a formal re-classification of Haemophilus intermedius.</title>
        <authorList>
            <person name="Harris T.M."/>
            <person name="Price E.P."/>
            <person name="Sarovich D.S."/>
            <person name="Norskov-Lauritsen N."/>
            <person name="Beissbarth J."/>
            <person name="Chang A.B."/>
            <person name="Smith-Vaughan H.C."/>
        </authorList>
    </citation>
    <scope>NUCLEOTIDE SEQUENCE [LARGE SCALE GENOMIC DNA]</scope>
    <source>
        <strain evidence="4 5">CCUG 15949</strain>
        <strain evidence="3 6">CCUG 30218</strain>
    </source>
</reference>
<dbReference type="InterPro" id="IPR001387">
    <property type="entry name" value="Cro/C1-type_HTH"/>
</dbReference>
<dbReference type="CDD" id="cd00093">
    <property type="entry name" value="HTH_XRE"/>
    <property type="match status" value="1"/>
</dbReference>
<proteinExistence type="predicted"/>
<sequence>MKEKIEINKRVGATIAKYRKVSGLSQAQVAELLGLSNDAISRMERGTIALNVERLYEFAQLFQCRVSDLITDSQLQPTEQVYQLDRLFNQLNSVERDKLISLIEQIIEWKNSGKNYRTFSG</sequence>
<keyword evidence="5" id="KW-1185">Reference proteome</keyword>
<dbReference type="Proteomes" id="UP000318353">
    <property type="component" value="Unassembled WGS sequence"/>
</dbReference>
<dbReference type="PANTHER" id="PTHR46558">
    <property type="entry name" value="TRACRIPTIONAL REGULATORY PROTEIN-RELATED-RELATED"/>
    <property type="match status" value="1"/>
</dbReference>
<evidence type="ECO:0000259" key="2">
    <source>
        <dbReference type="PROSITE" id="PS50943"/>
    </source>
</evidence>
<dbReference type="EMBL" id="SDPI01000034">
    <property type="protein sequence ID" value="TPG98617.1"/>
    <property type="molecule type" value="Genomic_DNA"/>
</dbReference>
<feature type="domain" description="HTH cro/C1-type" evidence="2">
    <location>
        <begin position="15"/>
        <end position="69"/>
    </location>
</feature>
<evidence type="ECO:0000313" key="5">
    <source>
        <dbReference type="Proteomes" id="UP000318353"/>
    </source>
</evidence>
<accession>A0A502JGY5</accession>
<keyword evidence="1" id="KW-0238">DNA-binding</keyword>
<name>A0A502JGY5_HAEHA</name>
<evidence type="ECO:0000313" key="3">
    <source>
        <dbReference type="EMBL" id="TPG98617.1"/>
    </source>
</evidence>
<dbReference type="RefSeq" id="WP_139989751.1">
    <property type="nucleotide sequence ID" value="NZ_SDPH01000012.1"/>
</dbReference>
<dbReference type="Pfam" id="PF01381">
    <property type="entry name" value="HTH_3"/>
    <property type="match status" value="1"/>
</dbReference>
<dbReference type="InterPro" id="IPR010982">
    <property type="entry name" value="Lambda_DNA-bd_dom_sf"/>
</dbReference>
<dbReference type="PANTHER" id="PTHR46558:SF4">
    <property type="entry name" value="DNA-BIDING PHAGE PROTEIN"/>
    <property type="match status" value="1"/>
</dbReference>
<evidence type="ECO:0000313" key="6">
    <source>
        <dbReference type="Proteomes" id="UP000318695"/>
    </source>
</evidence>
<dbReference type="GO" id="GO:0003677">
    <property type="term" value="F:DNA binding"/>
    <property type="evidence" value="ECO:0007669"/>
    <property type="project" value="UniProtKB-KW"/>
</dbReference>
<organism evidence="3 6">
    <name type="scientific">Haemophilus haemolyticus</name>
    <dbReference type="NCBI Taxonomy" id="726"/>
    <lineage>
        <taxon>Bacteria</taxon>
        <taxon>Pseudomonadati</taxon>
        <taxon>Pseudomonadota</taxon>
        <taxon>Gammaproteobacteria</taxon>
        <taxon>Pasteurellales</taxon>
        <taxon>Pasteurellaceae</taxon>
        <taxon>Haemophilus</taxon>
    </lineage>
</organism>
<dbReference type="Proteomes" id="UP000318695">
    <property type="component" value="Unassembled WGS sequence"/>
</dbReference>
<evidence type="ECO:0000256" key="1">
    <source>
        <dbReference type="ARBA" id="ARBA00023125"/>
    </source>
</evidence>
<dbReference type="SUPFAM" id="SSF47413">
    <property type="entry name" value="lambda repressor-like DNA-binding domains"/>
    <property type="match status" value="1"/>
</dbReference>
<dbReference type="Gene3D" id="1.10.260.40">
    <property type="entry name" value="lambda repressor-like DNA-binding domains"/>
    <property type="match status" value="1"/>
</dbReference>
<dbReference type="EMBL" id="SDPH01000012">
    <property type="protein sequence ID" value="TPH05577.1"/>
    <property type="molecule type" value="Genomic_DNA"/>
</dbReference>
<dbReference type="PROSITE" id="PS50943">
    <property type="entry name" value="HTH_CROC1"/>
    <property type="match status" value="1"/>
</dbReference>
<dbReference type="AlphaFoldDB" id="A0A502JGY5"/>
<protein>
    <submittedName>
        <fullName evidence="3">XRE family transcriptional regulator</fullName>
    </submittedName>
</protein>
<comment type="caution">
    <text evidence="3">The sequence shown here is derived from an EMBL/GenBank/DDBJ whole genome shotgun (WGS) entry which is preliminary data.</text>
</comment>
<dbReference type="SMART" id="SM00530">
    <property type="entry name" value="HTH_XRE"/>
    <property type="match status" value="1"/>
</dbReference>
<gene>
    <name evidence="4" type="ORF">EUX50_04185</name>
    <name evidence="3" type="ORF">EUX54_06900</name>
</gene>
<evidence type="ECO:0000313" key="4">
    <source>
        <dbReference type="EMBL" id="TPH05577.1"/>
    </source>
</evidence>